<organism evidence="1">
    <name type="scientific">uncultured Caudovirales phage</name>
    <dbReference type="NCBI Taxonomy" id="2100421"/>
    <lineage>
        <taxon>Viruses</taxon>
        <taxon>Duplodnaviria</taxon>
        <taxon>Heunggongvirae</taxon>
        <taxon>Uroviricota</taxon>
        <taxon>Caudoviricetes</taxon>
        <taxon>Peduoviridae</taxon>
        <taxon>Maltschvirus</taxon>
        <taxon>Maltschvirus maltsch</taxon>
    </lineage>
</organism>
<name>A0A6J7X083_9CAUD</name>
<dbReference type="EMBL" id="LR798295">
    <property type="protein sequence ID" value="CAB5221714.1"/>
    <property type="molecule type" value="Genomic_DNA"/>
</dbReference>
<sequence length="38" mass="4259">MSELLISLFEGVIDEKAIEKLSTEELEAINKMLTEAGY</sequence>
<gene>
    <name evidence="1" type="ORF">UFOVP359_32</name>
</gene>
<protein>
    <submittedName>
        <fullName evidence="1">Uncharacterized protein</fullName>
    </submittedName>
</protein>
<accession>A0A6J7X083</accession>
<proteinExistence type="predicted"/>
<reference evidence="1" key="1">
    <citation type="submission" date="2020-05" db="EMBL/GenBank/DDBJ databases">
        <authorList>
            <person name="Chiriac C."/>
            <person name="Salcher M."/>
            <person name="Ghai R."/>
            <person name="Kavagutti S V."/>
        </authorList>
    </citation>
    <scope>NUCLEOTIDE SEQUENCE</scope>
</reference>
<evidence type="ECO:0000313" key="1">
    <source>
        <dbReference type="EMBL" id="CAB5221714.1"/>
    </source>
</evidence>